<feature type="domain" description="Major facilitator superfamily (MFS) profile" evidence="9">
    <location>
        <begin position="15"/>
        <end position="403"/>
    </location>
</feature>
<keyword evidence="11" id="KW-1185">Reference proteome</keyword>
<feature type="transmembrane region" description="Helical" evidence="8">
    <location>
        <begin position="224"/>
        <end position="243"/>
    </location>
</feature>
<dbReference type="EMBL" id="WNXC01000001">
    <property type="protein sequence ID" value="MBB2148134.1"/>
    <property type="molecule type" value="Genomic_DNA"/>
</dbReference>
<feature type="transmembrane region" description="Helical" evidence="8">
    <location>
        <begin position="12"/>
        <end position="31"/>
    </location>
</feature>
<dbReference type="InterPro" id="IPR004812">
    <property type="entry name" value="Efflux_drug-R_Bcr/CmlA"/>
</dbReference>
<evidence type="ECO:0000256" key="6">
    <source>
        <dbReference type="ARBA" id="ARBA00022989"/>
    </source>
</evidence>
<keyword evidence="4" id="KW-1003">Cell membrane</keyword>
<evidence type="ECO:0000256" key="3">
    <source>
        <dbReference type="ARBA" id="ARBA00022448"/>
    </source>
</evidence>
<organism evidence="10 11">
    <name type="scientific">Pedobacter gandavensis</name>
    <dbReference type="NCBI Taxonomy" id="2679963"/>
    <lineage>
        <taxon>Bacteria</taxon>
        <taxon>Pseudomonadati</taxon>
        <taxon>Bacteroidota</taxon>
        <taxon>Sphingobacteriia</taxon>
        <taxon>Sphingobacteriales</taxon>
        <taxon>Sphingobacteriaceae</taxon>
        <taxon>Pedobacter</taxon>
    </lineage>
</organism>
<reference evidence="10 11" key="1">
    <citation type="submission" date="2019-11" db="EMBL/GenBank/DDBJ databases">
        <title>Description of Pedobacter sp. LMG 31462T.</title>
        <authorList>
            <person name="Carlier A."/>
            <person name="Qi S."/>
            <person name="Vandamme P."/>
        </authorList>
    </citation>
    <scope>NUCLEOTIDE SEQUENCE [LARGE SCALE GENOMIC DNA]</scope>
    <source>
        <strain evidence="10 11">LMG 31462</strain>
    </source>
</reference>
<sequence>MKNEITSNHKKNSFLFFLYLVGLSIIGFLATDMYLPAFDKMRIDLGTSKSNISATLSLFLAGYGIAQLLWGPISDKFGKPKTVLMGLSIFTIASLGIYFTHHVGILLSLRLIQAIGVCAAAVSWQALVIERYPKEETNKIFASIMPLVALSPALAPLMGAFLLNYFGWRSIFIALAIIAALLILYTLTIKEEKNGQTETAKPEDSALDKSYLSLLKSKKFIGNVLLYALCSAAFFAWLTGSPFFLKELGYNESQIGLSFFPQTIAFLIGGYGYRSLTSRIEGKKLLPYLLIIYSISCLALYLITISITPTLTLLLIPFCLMALANGACYPIVVAEALKSATHNVGKAAAMQNTIQLGICFIASGVVSLFSKDALLTTTIVMTCTIPFVYIGYKLSINKTQYKN</sequence>
<comment type="similarity">
    <text evidence="2">Belongs to the major facilitator superfamily. Bcr/CmlA family.</text>
</comment>
<keyword evidence="7 8" id="KW-0472">Membrane</keyword>
<evidence type="ECO:0000256" key="8">
    <source>
        <dbReference type="SAM" id="Phobius"/>
    </source>
</evidence>
<evidence type="ECO:0000256" key="7">
    <source>
        <dbReference type="ARBA" id="ARBA00023136"/>
    </source>
</evidence>
<comment type="subcellular location">
    <subcellularLocation>
        <location evidence="1">Cell membrane</location>
        <topology evidence="1">Multi-pass membrane protein</topology>
    </subcellularLocation>
</comment>
<dbReference type="PROSITE" id="PS50850">
    <property type="entry name" value="MFS"/>
    <property type="match status" value="1"/>
</dbReference>
<feature type="transmembrane region" description="Helical" evidence="8">
    <location>
        <begin position="255"/>
        <end position="273"/>
    </location>
</feature>
<evidence type="ECO:0000259" key="9">
    <source>
        <dbReference type="PROSITE" id="PS50850"/>
    </source>
</evidence>
<evidence type="ECO:0000256" key="4">
    <source>
        <dbReference type="ARBA" id="ARBA00022475"/>
    </source>
</evidence>
<dbReference type="NCBIfam" id="TIGR00710">
    <property type="entry name" value="efflux_Bcr_CflA"/>
    <property type="match status" value="1"/>
</dbReference>
<comment type="caution">
    <text evidence="10">The sequence shown here is derived from an EMBL/GenBank/DDBJ whole genome shotgun (WGS) entry which is preliminary data.</text>
</comment>
<gene>
    <name evidence="10" type="ORF">GM920_04325</name>
</gene>
<evidence type="ECO:0000256" key="1">
    <source>
        <dbReference type="ARBA" id="ARBA00004651"/>
    </source>
</evidence>
<dbReference type="InterPro" id="IPR036259">
    <property type="entry name" value="MFS_trans_sf"/>
</dbReference>
<evidence type="ECO:0000256" key="2">
    <source>
        <dbReference type="ARBA" id="ARBA00006236"/>
    </source>
</evidence>
<feature type="transmembrane region" description="Helical" evidence="8">
    <location>
        <begin position="168"/>
        <end position="187"/>
    </location>
</feature>
<accession>A0ABR6ES96</accession>
<feature type="transmembrane region" description="Helical" evidence="8">
    <location>
        <begin position="51"/>
        <end position="70"/>
    </location>
</feature>
<keyword evidence="6 8" id="KW-1133">Transmembrane helix</keyword>
<feature type="transmembrane region" description="Helical" evidence="8">
    <location>
        <begin position="374"/>
        <end position="392"/>
    </location>
</feature>
<dbReference type="InterPro" id="IPR020846">
    <property type="entry name" value="MFS_dom"/>
</dbReference>
<keyword evidence="5 8" id="KW-0812">Transmembrane</keyword>
<evidence type="ECO:0000256" key="5">
    <source>
        <dbReference type="ARBA" id="ARBA00022692"/>
    </source>
</evidence>
<evidence type="ECO:0000313" key="10">
    <source>
        <dbReference type="EMBL" id="MBB2148134.1"/>
    </source>
</evidence>
<evidence type="ECO:0000313" key="11">
    <source>
        <dbReference type="Proteomes" id="UP000636110"/>
    </source>
</evidence>
<keyword evidence="3" id="KW-0813">Transport</keyword>
<feature type="transmembrane region" description="Helical" evidence="8">
    <location>
        <begin position="349"/>
        <end position="368"/>
    </location>
</feature>
<name>A0ABR6ES96_9SPHI</name>
<proteinExistence type="inferred from homology"/>
<feature type="transmembrane region" description="Helical" evidence="8">
    <location>
        <begin position="140"/>
        <end position="162"/>
    </location>
</feature>
<dbReference type="Pfam" id="PF07690">
    <property type="entry name" value="MFS_1"/>
    <property type="match status" value="1"/>
</dbReference>
<dbReference type="Proteomes" id="UP000636110">
    <property type="component" value="Unassembled WGS sequence"/>
</dbReference>
<dbReference type="SUPFAM" id="SSF103473">
    <property type="entry name" value="MFS general substrate transporter"/>
    <property type="match status" value="1"/>
</dbReference>
<dbReference type="CDD" id="cd17320">
    <property type="entry name" value="MFS_MdfA_MDR_like"/>
    <property type="match status" value="1"/>
</dbReference>
<dbReference type="RefSeq" id="WP_182953758.1">
    <property type="nucleotide sequence ID" value="NZ_WNXC01000001.1"/>
</dbReference>
<feature type="transmembrane region" description="Helical" evidence="8">
    <location>
        <begin position="82"/>
        <end position="99"/>
    </location>
</feature>
<dbReference type="PANTHER" id="PTHR42718">
    <property type="entry name" value="MAJOR FACILITATOR SUPERFAMILY MULTIDRUG TRANSPORTER MFSC"/>
    <property type="match status" value="1"/>
</dbReference>
<feature type="transmembrane region" description="Helical" evidence="8">
    <location>
        <begin position="285"/>
        <end position="307"/>
    </location>
</feature>
<feature type="transmembrane region" description="Helical" evidence="8">
    <location>
        <begin position="313"/>
        <end position="337"/>
    </location>
</feature>
<dbReference type="InterPro" id="IPR011701">
    <property type="entry name" value="MFS"/>
</dbReference>
<feature type="transmembrane region" description="Helical" evidence="8">
    <location>
        <begin position="105"/>
        <end position="128"/>
    </location>
</feature>
<dbReference type="PANTHER" id="PTHR42718:SF9">
    <property type="entry name" value="MAJOR FACILITATOR SUPERFAMILY MULTIDRUG TRANSPORTER MFSC"/>
    <property type="match status" value="1"/>
</dbReference>
<dbReference type="NCBIfam" id="NF008270">
    <property type="entry name" value="PRK11043.1"/>
    <property type="match status" value="1"/>
</dbReference>
<protein>
    <submittedName>
        <fullName evidence="10">Bcr/CflA family multidrug efflux MFS transporter</fullName>
    </submittedName>
</protein>
<dbReference type="Gene3D" id="1.20.1720.10">
    <property type="entry name" value="Multidrug resistance protein D"/>
    <property type="match status" value="1"/>
</dbReference>